<evidence type="ECO:0000313" key="2">
    <source>
        <dbReference type="EMBL" id="MBO8462298.1"/>
    </source>
</evidence>
<comment type="caution">
    <text evidence="2">The sequence shown here is derived from an EMBL/GenBank/DDBJ whole genome shotgun (WGS) entry which is preliminary data.</text>
</comment>
<proteinExistence type="predicted"/>
<dbReference type="EMBL" id="JADIML010000001">
    <property type="protein sequence ID" value="MBO8462298.1"/>
    <property type="molecule type" value="Genomic_DNA"/>
</dbReference>
<protein>
    <submittedName>
        <fullName evidence="2">Polyphosphate polymerase domain-containing protein</fullName>
    </submittedName>
</protein>
<evidence type="ECO:0000259" key="1">
    <source>
        <dbReference type="Pfam" id="PF09359"/>
    </source>
</evidence>
<dbReference type="Pfam" id="PF09359">
    <property type="entry name" value="VTC"/>
    <property type="match status" value="1"/>
</dbReference>
<name>A0A9D9HZ20_9FIRM</name>
<accession>A0A9D9HZ20</accession>
<dbReference type="Gene3D" id="3.20.100.30">
    <property type="entry name" value="VTC, catalytic tunnel domain"/>
    <property type="match status" value="1"/>
</dbReference>
<reference evidence="2" key="2">
    <citation type="journal article" date="2021" name="PeerJ">
        <title>Extensive microbial diversity within the chicken gut microbiome revealed by metagenomics and culture.</title>
        <authorList>
            <person name="Gilroy R."/>
            <person name="Ravi A."/>
            <person name="Getino M."/>
            <person name="Pursley I."/>
            <person name="Horton D.L."/>
            <person name="Alikhan N.F."/>
            <person name="Baker D."/>
            <person name="Gharbi K."/>
            <person name="Hall N."/>
            <person name="Watson M."/>
            <person name="Adriaenssens E.M."/>
            <person name="Foster-Nyarko E."/>
            <person name="Jarju S."/>
            <person name="Secka A."/>
            <person name="Antonio M."/>
            <person name="Oren A."/>
            <person name="Chaudhuri R.R."/>
            <person name="La Ragione R."/>
            <person name="Hildebrand F."/>
            <person name="Pallen M.J."/>
        </authorList>
    </citation>
    <scope>NUCLEOTIDE SEQUENCE</scope>
    <source>
        <strain evidence="2">E3-2379</strain>
    </source>
</reference>
<dbReference type="AlphaFoldDB" id="A0A9D9HZ20"/>
<dbReference type="InterPro" id="IPR018966">
    <property type="entry name" value="VTC_domain"/>
</dbReference>
<sequence>MRHELKHLIHMGDYLAIRSRLRHIMKQDAHVDQTGHYFIRSLYFDNYEDKALKEKLNGYCEREKYRLRYYNYDERYVNLEKKSKKNQLGKKDSVTLTKEQCQKLLDGDWDFMRSSSNPVLIEFYSKLYSQQLRPRTIVDYIREPYVYEAGNVRVTFDSQIRTGLYNKDFFSHAVPTMPALETGYFIMEVKYDNYLPEVIAAAIQTGQRQSSAFSKYAACRQYE</sequence>
<dbReference type="GO" id="GO:0006799">
    <property type="term" value="P:polyphosphate biosynthetic process"/>
    <property type="evidence" value="ECO:0007669"/>
    <property type="project" value="UniProtKB-ARBA"/>
</dbReference>
<reference evidence="2" key="1">
    <citation type="submission" date="2020-10" db="EMBL/GenBank/DDBJ databases">
        <authorList>
            <person name="Gilroy R."/>
        </authorList>
    </citation>
    <scope>NUCLEOTIDE SEQUENCE</scope>
    <source>
        <strain evidence="2">E3-2379</strain>
    </source>
</reference>
<gene>
    <name evidence="2" type="ORF">IAC13_00020</name>
</gene>
<feature type="domain" description="VTC" evidence="1">
    <location>
        <begin position="2"/>
        <end position="220"/>
    </location>
</feature>
<dbReference type="InterPro" id="IPR042267">
    <property type="entry name" value="VTC_sf"/>
</dbReference>
<evidence type="ECO:0000313" key="3">
    <source>
        <dbReference type="Proteomes" id="UP000823618"/>
    </source>
</evidence>
<dbReference type="Proteomes" id="UP000823618">
    <property type="component" value="Unassembled WGS sequence"/>
</dbReference>
<organism evidence="2 3">
    <name type="scientific">Candidatus Scybalomonas excrementavium</name>
    <dbReference type="NCBI Taxonomy" id="2840943"/>
    <lineage>
        <taxon>Bacteria</taxon>
        <taxon>Bacillati</taxon>
        <taxon>Bacillota</taxon>
        <taxon>Clostridia</taxon>
        <taxon>Lachnospirales</taxon>
        <taxon>Lachnospiraceae</taxon>
        <taxon>Lachnospiraceae incertae sedis</taxon>
        <taxon>Candidatus Scybalomonas</taxon>
    </lineage>
</organism>
<dbReference type="CDD" id="cd07750">
    <property type="entry name" value="PolyPPase_VTC_like"/>
    <property type="match status" value="1"/>
</dbReference>